<evidence type="ECO:0000313" key="4">
    <source>
        <dbReference type="Proteomes" id="UP001268256"/>
    </source>
</evidence>
<evidence type="ECO:0000313" key="3">
    <source>
        <dbReference type="EMBL" id="MDS3861269.1"/>
    </source>
</evidence>
<accession>A0AAE4JYR6</accession>
<reference evidence="4" key="1">
    <citation type="submission" date="2023-07" db="EMBL/GenBank/DDBJ databases">
        <authorList>
            <person name="Luz R."/>
            <person name="Cordeiro R."/>
            <person name="Fonseca A."/>
            <person name="Goncalves V."/>
        </authorList>
    </citation>
    <scope>NUCLEOTIDE SEQUENCE [LARGE SCALE GENOMIC DNA]</scope>
    <source>
        <strain evidence="4">BACA0444</strain>
    </source>
</reference>
<evidence type="ECO:0000259" key="2">
    <source>
        <dbReference type="PROSITE" id="PS50894"/>
    </source>
</evidence>
<dbReference type="EMBL" id="JAVMIP010000010">
    <property type="protein sequence ID" value="MDS3861269.1"/>
    <property type="molecule type" value="Genomic_DNA"/>
</dbReference>
<dbReference type="RefSeq" id="WP_322878512.1">
    <property type="nucleotide sequence ID" value="NZ_JAVMIP010000010.1"/>
</dbReference>
<comment type="caution">
    <text evidence="3">The sequence shown here is derived from an EMBL/GenBank/DDBJ whole genome shotgun (WGS) entry which is preliminary data.</text>
</comment>
<dbReference type="SUPFAM" id="SSF47226">
    <property type="entry name" value="Histidine-containing phosphotransfer domain, HPT domain"/>
    <property type="match status" value="1"/>
</dbReference>
<evidence type="ECO:0000256" key="1">
    <source>
        <dbReference type="PROSITE-ProRule" id="PRU00110"/>
    </source>
</evidence>
<dbReference type="SMART" id="SM00073">
    <property type="entry name" value="HPT"/>
    <property type="match status" value="1"/>
</dbReference>
<dbReference type="AlphaFoldDB" id="A0AAE4JYR6"/>
<dbReference type="CDD" id="cd00088">
    <property type="entry name" value="HPT"/>
    <property type="match status" value="1"/>
</dbReference>
<sequence>MELSPFIDWDYLAELSGGDREFEQELLLTFVEDAKSHLGAAQAAVTRQDLDAMMREAHHLKGSSGNVGAHGIQTLAAQLESEAKQGSLDNAPKLISEMQAICTALGQQIGS</sequence>
<protein>
    <submittedName>
        <fullName evidence="3">Hpt domain-containing protein</fullName>
    </submittedName>
</protein>
<dbReference type="Proteomes" id="UP001268256">
    <property type="component" value="Unassembled WGS sequence"/>
</dbReference>
<name>A0AAE4JYR6_9CYAN</name>
<gene>
    <name evidence="3" type="ORF">RIF25_10670</name>
</gene>
<feature type="modified residue" description="Phosphohistidine" evidence="1">
    <location>
        <position position="58"/>
    </location>
</feature>
<organism evidence="3 4">
    <name type="scientific">Pseudocalidococcus azoricus BACA0444</name>
    <dbReference type="NCBI Taxonomy" id="2918990"/>
    <lineage>
        <taxon>Bacteria</taxon>
        <taxon>Bacillati</taxon>
        <taxon>Cyanobacteriota</taxon>
        <taxon>Cyanophyceae</taxon>
        <taxon>Acaryochloridales</taxon>
        <taxon>Thermosynechococcaceae</taxon>
        <taxon>Pseudocalidococcus</taxon>
        <taxon>Pseudocalidococcus azoricus</taxon>
    </lineage>
</organism>
<dbReference type="GO" id="GO:0000160">
    <property type="term" value="P:phosphorelay signal transduction system"/>
    <property type="evidence" value="ECO:0007669"/>
    <property type="project" value="InterPro"/>
</dbReference>
<proteinExistence type="predicted"/>
<dbReference type="Pfam" id="PF01627">
    <property type="entry name" value="Hpt"/>
    <property type="match status" value="1"/>
</dbReference>
<dbReference type="InterPro" id="IPR036641">
    <property type="entry name" value="HPT_dom_sf"/>
</dbReference>
<dbReference type="Gene3D" id="1.20.120.160">
    <property type="entry name" value="HPT domain"/>
    <property type="match status" value="1"/>
</dbReference>
<keyword evidence="4" id="KW-1185">Reference proteome</keyword>
<feature type="domain" description="HPt" evidence="2">
    <location>
        <begin position="19"/>
        <end position="111"/>
    </location>
</feature>
<dbReference type="InterPro" id="IPR008207">
    <property type="entry name" value="Sig_transdc_His_kin_Hpt_dom"/>
</dbReference>
<dbReference type="PROSITE" id="PS50894">
    <property type="entry name" value="HPT"/>
    <property type="match status" value="1"/>
</dbReference>
<keyword evidence="1" id="KW-0597">Phosphoprotein</keyword>